<dbReference type="EMBL" id="JQDR03003583">
    <property type="protein sequence ID" value="KAA0202448.1"/>
    <property type="molecule type" value="Genomic_DNA"/>
</dbReference>
<reference evidence="2" key="3">
    <citation type="submission" date="2019-06" db="EMBL/GenBank/DDBJ databases">
        <authorList>
            <person name="Poynton C."/>
            <person name="Hasenbein S."/>
            <person name="Benoit J.B."/>
            <person name="Sepulveda M.S."/>
            <person name="Poelchau M.F."/>
            <person name="Murali S.C."/>
            <person name="Chen S."/>
            <person name="Glastad K.M."/>
            <person name="Werren J.H."/>
            <person name="Vineis J.H."/>
            <person name="Bowen J.L."/>
            <person name="Friedrich M."/>
            <person name="Jones J."/>
            <person name="Robertson H.M."/>
            <person name="Feyereisen R."/>
            <person name="Mechler-Hickson A."/>
            <person name="Mathers N."/>
            <person name="Lee C.E."/>
            <person name="Colbourne J.K."/>
            <person name="Biales A."/>
            <person name="Johnston J.S."/>
            <person name="Wellborn G.A."/>
            <person name="Rosendale A.J."/>
            <person name="Cridge A.G."/>
            <person name="Munoz-Torres M.C."/>
            <person name="Bain P.A."/>
            <person name="Manny A.R."/>
            <person name="Major K.M."/>
            <person name="Lambert F.N."/>
            <person name="Vulpe C.D."/>
            <person name="Tuck P."/>
            <person name="Blalock B.J."/>
            <person name="Lin Y.-Y."/>
            <person name="Smith M.E."/>
            <person name="Ochoa-Acuna H."/>
            <person name="Chen M.-J.M."/>
            <person name="Childers C.P."/>
            <person name="Qu J."/>
            <person name="Dugan S."/>
            <person name="Lee S.L."/>
            <person name="Chao H."/>
            <person name="Dinh H."/>
            <person name="Han Y."/>
            <person name="Doddapaneni H."/>
            <person name="Worley K.C."/>
            <person name="Muzny D.M."/>
            <person name="Gibbs R.A."/>
            <person name="Richards S."/>
        </authorList>
    </citation>
    <scope>NUCLEOTIDE SEQUENCE</scope>
    <source>
        <strain evidence="2">HAZT.00-mixed</strain>
        <tissue evidence="2">Whole organism</tissue>
    </source>
</reference>
<feature type="compositionally biased region" description="Low complexity" evidence="1">
    <location>
        <begin position="62"/>
        <end position="81"/>
    </location>
</feature>
<dbReference type="AlphaFoldDB" id="A0A6A0H9K2"/>
<feature type="compositionally biased region" description="Low complexity" evidence="1">
    <location>
        <begin position="140"/>
        <end position="155"/>
    </location>
</feature>
<organism evidence="2">
    <name type="scientific">Hyalella azteca</name>
    <name type="common">Amphipod</name>
    <dbReference type="NCBI Taxonomy" id="294128"/>
    <lineage>
        <taxon>Eukaryota</taxon>
        <taxon>Metazoa</taxon>
        <taxon>Ecdysozoa</taxon>
        <taxon>Arthropoda</taxon>
        <taxon>Crustacea</taxon>
        <taxon>Multicrustacea</taxon>
        <taxon>Malacostraca</taxon>
        <taxon>Eumalacostraca</taxon>
        <taxon>Peracarida</taxon>
        <taxon>Amphipoda</taxon>
        <taxon>Senticaudata</taxon>
        <taxon>Talitrida</taxon>
        <taxon>Talitroidea</taxon>
        <taxon>Hyalellidae</taxon>
        <taxon>Hyalella</taxon>
    </lineage>
</organism>
<dbReference type="OrthoDB" id="5806726at2759"/>
<dbReference type="GO" id="GO:0005654">
    <property type="term" value="C:nucleoplasm"/>
    <property type="evidence" value="ECO:0007669"/>
    <property type="project" value="TreeGrafter"/>
</dbReference>
<feature type="region of interest" description="Disordered" evidence="1">
    <location>
        <begin position="1"/>
        <end position="161"/>
    </location>
</feature>
<evidence type="ECO:0000313" key="2">
    <source>
        <dbReference type="EMBL" id="KAA0202448.1"/>
    </source>
</evidence>
<dbReference type="Proteomes" id="UP000711488">
    <property type="component" value="Unassembled WGS sequence"/>
</dbReference>
<evidence type="ECO:0008006" key="3">
    <source>
        <dbReference type="Google" id="ProtNLM"/>
    </source>
</evidence>
<proteinExistence type="predicted"/>
<reference evidence="2" key="1">
    <citation type="submission" date="2014-08" db="EMBL/GenBank/DDBJ databases">
        <authorList>
            <person name="Murali S."/>
            <person name="Richards S."/>
            <person name="Bandaranaike D."/>
            <person name="Bellair M."/>
            <person name="Blankenburg K."/>
            <person name="Chao H."/>
            <person name="Dinh H."/>
            <person name="Doddapaneni H."/>
            <person name="Dugan-Rocha S."/>
            <person name="Elkadiri S."/>
            <person name="Gnanaolivu R."/>
            <person name="Hughes D."/>
            <person name="Lee S."/>
            <person name="Li M."/>
            <person name="Ming W."/>
            <person name="Munidasa M."/>
            <person name="Muniz J."/>
            <person name="Nguyen L."/>
            <person name="Osuji N."/>
            <person name="Pu L.-L."/>
            <person name="Puazo M."/>
            <person name="Skinner E."/>
            <person name="Qu C."/>
            <person name="Quiroz J."/>
            <person name="Raj R."/>
            <person name="Weissenberger G."/>
            <person name="Xin Y."/>
            <person name="Zou X."/>
            <person name="Han Y."/>
            <person name="Worley K."/>
            <person name="Muzny D."/>
            <person name="Gibbs R."/>
        </authorList>
    </citation>
    <scope>NUCLEOTIDE SEQUENCE</scope>
    <source>
        <strain evidence="2">HAZT.00-mixed</strain>
        <tissue evidence="2">Whole organism</tissue>
    </source>
</reference>
<reference evidence="2" key="2">
    <citation type="journal article" date="2018" name="Environ. Sci. Technol.">
        <title>The Toxicogenome of Hyalella azteca: A Model for Sediment Ecotoxicology and Evolutionary Toxicology.</title>
        <authorList>
            <person name="Poynton H.C."/>
            <person name="Hasenbein S."/>
            <person name="Benoit J.B."/>
            <person name="Sepulveda M.S."/>
            <person name="Poelchau M.F."/>
            <person name="Hughes D.S.T."/>
            <person name="Murali S.C."/>
            <person name="Chen S."/>
            <person name="Glastad K.M."/>
            <person name="Goodisman M.A.D."/>
            <person name="Werren J.H."/>
            <person name="Vineis J.H."/>
            <person name="Bowen J.L."/>
            <person name="Friedrich M."/>
            <person name="Jones J."/>
            <person name="Robertson H.M."/>
            <person name="Feyereisen R."/>
            <person name="Mechler-Hickson A."/>
            <person name="Mathers N."/>
            <person name="Lee C.E."/>
            <person name="Colbourne J.K."/>
            <person name="Biales A."/>
            <person name="Johnston J.S."/>
            <person name="Wellborn G.A."/>
            <person name="Rosendale A.J."/>
            <person name="Cridge A.G."/>
            <person name="Munoz-Torres M.C."/>
            <person name="Bain P.A."/>
            <person name="Manny A.R."/>
            <person name="Major K.M."/>
            <person name="Lambert F.N."/>
            <person name="Vulpe C.D."/>
            <person name="Tuck P."/>
            <person name="Blalock B.J."/>
            <person name="Lin Y.Y."/>
            <person name="Smith M.E."/>
            <person name="Ochoa-Acuna H."/>
            <person name="Chen M.M."/>
            <person name="Childers C.P."/>
            <person name="Qu J."/>
            <person name="Dugan S."/>
            <person name="Lee S.L."/>
            <person name="Chao H."/>
            <person name="Dinh H."/>
            <person name="Han Y."/>
            <person name="Doddapaneni H."/>
            <person name="Worley K.C."/>
            <person name="Muzny D.M."/>
            <person name="Gibbs R.A."/>
            <person name="Richards S."/>
        </authorList>
    </citation>
    <scope>NUCLEOTIDE SEQUENCE</scope>
    <source>
        <strain evidence="2">HAZT.00-mixed</strain>
        <tissue evidence="2">Whole organism</tissue>
    </source>
</reference>
<accession>A0A6A0H9K2</accession>
<name>A0A6A0H9K2_HYAAZ</name>
<feature type="compositionally biased region" description="Gly residues" evidence="1">
    <location>
        <begin position="99"/>
        <end position="114"/>
    </location>
</feature>
<feature type="compositionally biased region" description="Low complexity" evidence="1">
    <location>
        <begin position="31"/>
        <end position="51"/>
    </location>
</feature>
<dbReference type="InterPro" id="IPR053210">
    <property type="entry name" value="ANKRD12"/>
</dbReference>
<feature type="region of interest" description="Disordered" evidence="1">
    <location>
        <begin position="203"/>
        <end position="253"/>
    </location>
</feature>
<gene>
    <name evidence="2" type="ORF">HAZT_HAZT001221</name>
</gene>
<comment type="caution">
    <text evidence="2">The sequence shown here is derived from an EMBL/GenBank/DDBJ whole genome shotgun (WGS) entry which is preliminary data.</text>
</comment>
<dbReference type="PANTHER" id="PTHR24149">
    <property type="entry name" value="ANKYRIN REPEAT DOMAIN-CONTAINING PROTEIN 12"/>
    <property type="match status" value="1"/>
</dbReference>
<sequence length="481" mass="52437">MLIEQRPQLHCQLGQEQQHPGSHQWRSDAPNSTNSSSSTGNSSNGNNNNSSPKVPPLKIVLSSCGNNSNNNNPNSGINSTTGGSGSSGGIDQESAGQQSGNGGNKNGNGNGGSSGRHLPYVVSSSSNAGQDHINIKEENNSSAHTSSSTASNNSTHDSKDNLSPLVKVVKLEVKVEEAAVTSISSTPATLSSATTTPLTATTSVSASSSSTSNNSAPAASSSSTTEVVHPRKRKINIKEEDSDPPPPPSVPELPLSNCYQMFLVIRKQIDDRRKLLFPVQPIPPQGFKDYLMNRATYVLAGNPASQQSVPLMTPPASLPQPLKDLFTEQERARHKLRLLHQIEREKMALCVEQEILRVHGRRAAALANQMLPFSACNILRDQEVYNVLTPEQEEKHRNARSRFNGRLFNSWLQDVDDKWEKIRESMVLRQQNEAESLHAVHRMDWEWKMKEVGLCDNKSNPVIDDLHVPMVAVSDFDHLSA</sequence>
<protein>
    <recommendedName>
        <fullName evidence="3">Ankyrin repeat domain-containing protein 12</fullName>
    </recommendedName>
</protein>
<dbReference type="PANTHER" id="PTHR24149:SF14">
    <property type="entry name" value="ANKYRIN REPEAT DOMAIN 12"/>
    <property type="match status" value="1"/>
</dbReference>
<evidence type="ECO:0000256" key="1">
    <source>
        <dbReference type="SAM" id="MobiDB-lite"/>
    </source>
</evidence>
<feature type="compositionally biased region" description="Low complexity" evidence="1">
    <location>
        <begin position="203"/>
        <end position="225"/>
    </location>
</feature>